<dbReference type="InterPro" id="IPR001173">
    <property type="entry name" value="Glyco_trans_2-like"/>
</dbReference>
<dbReference type="Gene3D" id="3.90.550.10">
    <property type="entry name" value="Spore Coat Polysaccharide Biosynthesis Protein SpsA, Chain A"/>
    <property type="match status" value="1"/>
</dbReference>
<dbReference type="PANTHER" id="PTHR22916:SF3">
    <property type="entry name" value="UDP-GLCNAC:BETAGAL BETA-1,3-N-ACETYLGLUCOSAMINYLTRANSFERASE-LIKE PROTEIN 1"/>
    <property type="match status" value="1"/>
</dbReference>
<protein>
    <submittedName>
        <fullName evidence="2">Glycosyltransferase</fullName>
        <ecNumber evidence="2">2.4.-.-</ecNumber>
    </submittedName>
</protein>
<reference evidence="2 3" key="1">
    <citation type="submission" date="2023-03" db="EMBL/GenBank/DDBJ databases">
        <title>Genome sequencing of Aquirufa.</title>
        <authorList>
            <person name="Pitt A."/>
            <person name="Hahn M.W."/>
        </authorList>
    </citation>
    <scope>NUCLEOTIDE SEQUENCE [LARGE SCALE GENOMIC DNA]</scope>
    <source>
        <strain evidence="2 3">WAEICH-18A</strain>
    </source>
</reference>
<feature type="domain" description="Glycosyltransferase 2-like" evidence="1">
    <location>
        <begin position="15"/>
        <end position="143"/>
    </location>
</feature>
<dbReference type="EC" id="2.4.-.-" evidence="2"/>
<evidence type="ECO:0000259" key="1">
    <source>
        <dbReference type="Pfam" id="PF00535"/>
    </source>
</evidence>
<keyword evidence="3" id="KW-1185">Reference proteome</keyword>
<proteinExistence type="predicted"/>
<keyword evidence="2" id="KW-0808">Transferase</keyword>
<evidence type="ECO:0000313" key="2">
    <source>
        <dbReference type="EMBL" id="MDF5690545.1"/>
    </source>
</evidence>
<dbReference type="RefSeq" id="WP_276344160.1">
    <property type="nucleotide sequence ID" value="NZ_JARJOW010000004.1"/>
</dbReference>
<keyword evidence="2" id="KW-0328">Glycosyltransferase</keyword>
<dbReference type="Pfam" id="PF00535">
    <property type="entry name" value="Glycos_transf_2"/>
    <property type="match status" value="1"/>
</dbReference>
<evidence type="ECO:0000313" key="3">
    <source>
        <dbReference type="Proteomes" id="UP001321344"/>
    </source>
</evidence>
<sequence>MPSIQNNEAKHPLISIVMACYQGEKYVEEQIHSHLNQDYPHLEFVYLDDASTDRTWSILQEMALKDARIKIFQNEKNLGYVGSFEKAIQLAQGEWIALSDQDDIWEKQKLSRLYHTIGSHSLIYADSQLIDDKGNELPLRMSDLKNQIPYTSPLMYTFGAWAPGHSMLFQKSILKHAFPFPRFVSHDYYIGFLATCFQGVTYLPEILVHYRQHDQNAIGANLKKAPKHYATRKQRDLRIQQRVQLLAEFCPEEKALEKQVLRKLARDFCSTNLFARIRRTYLVMKYRDKMLAYKKKGALSKWLYPFKLLFTIY</sequence>
<comment type="caution">
    <text evidence="2">The sequence shown here is derived from an EMBL/GenBank/DDBJ whole genome shotgun (WGS) entry which is preliminary data.</text>
</comment>
<dbReference type="SUPFAM" id="SSF53448">
    <property type="entry name" value="Nucleotide-diphospho-sugar transferases"/>
    <property type="match status" value="1"/>
</dbReference>
<name>A0ABT6BJA9_9BACT</name>
<dbReference type="Proteomes" id="UP001321344">
    <property type="component" value="Unassembled WGS sequence"/>
</dbReference>
<gene>
    <name evidence="2" type="ORF">PQG43_06680</name>
</gene>
<dbReference type="GO" id="GO:0016757">
    <property type="term" value="F:glycosyltransferase activity"/>
    <property type="evidence" value="ECO:0007669"/>
    <property type="project" value="UniProtKB-KW"/>
</dbReference>
<organism evidence="2 3">
    <name type="scientific">Aquirufa aurantiipilula</name>
    <dbReference type="NCBI Taxonomy" id="2696561"/>
    <lineage>
        <taxon>Bacteria</taxon>
        <taxon>Pseudomonadati</taxon>
        <taxon>Bacteroidota</taxon>
        <taxon>Cytophagia</taxon>
        <taxon>Cytophagales</taxon>
        <taxon>Flectobacillaceae</taxon>
        <taxon>Aquirufa</taxon>
    </lineage>
</organism>
<dbReference type="PANTHER" id="PTHR22916">
    <property type="entry name" value="GLYCOSYLTRANSFERASE"/>
    <property type="match status" value="1"/>
</dbReference>
<dbReference type="InterPro" id="IPR029044">
    <property type="entry name" value="Nucleotide-diphossugar_trans"/>
</dbReference>
<accession>A0ABT6BJA9</accession>
<dbReference type="EMBL" id="JARJOW010000004">
    <property type="protein sequence ID" value="MDF5690545.1"/>
    <property type="molecule type" value="Genomic_DNA"/>
</dbReference>